<sequence length="102" mass="11852">MILSCKPCFFNKKIKKTPFKVNRNTNDDTYMKFDTVDDDISFISHEEKNVGSLCNKCNDGRALYHDGVCTNEYKGKSYNLQDKSTQKALSTIYEEKEFKDKT</sequence>
<evidence type="ECO:0000313" key="2">
    <source>
        <dbReference type="Proteomes" id="UP000291404"/>
    </source>
</evidence>
<keyword evidence="2" id="KW-1185">Reference proteome</keyword>
<dbReference type="EMBL" id="PITI01002915">
    <property type="protein sequence ID" value="TBT97420.1"/>
    <property type="molecule type" value="Genomic_DNA"/>
</dbReference>
<reference evidence="1 2" key="1">
    <citation type="submission" date="2017-12" db="EMBL/GenBank/DDBJ databases">
        <authorList>
            <person name="Pombert J.-F."/>
            <person name="Haag K.L."/>
            <person name="Ebert D."/>
        </authorList>
    </citation>
    <scope>NUCLEOTIDE SEQUENCE [LARGE SCALE GENOMIC DNA]</scope>
    <source>
        <strain evidence="1">BE-OM-2</strain>
    </source>
</reference>
<evidence type="ECO:0000313" key="1">
    <source>
        <dbReference type="EMBL" id="TBT97420.1"/>
    </source>
</evidence>
<organism evidence="1 2">
    <name type="scientific">Hamiltosporidium magnivora</name>
    <dbReference type="NCBI Taxonomy" id="148818"/>
    <lineage>
        <taxon>Eukaryota</taxon>
        <taxon>Fungi</taxon>
        <taxon>Fungi incertae sedis</taxon>
        <taxon>Microsporidia</taxon>
        <taxon>Dubosqiidae</taxon>
        <taxon>Hamiltosporidium</taxon>
    </lineage>
</organism>
<protein>
    <submittedName>
        <fullName evidence="1">Uncharacterized protein</fullName>
    </submittedName>
</protein>
<comment type="caution">
    <text evidence="1">The sequence shown here is derived from an EMBL/GenBank/DDBJ whole genome shotgun (WGS) entry which is preliminary data.</text>
</comment>
<accession>A0A4Q9KTA0</accession>
<name>A0A4Q9KTA0_9MICR</name>
<dbReference type="VEuPathDB" id="MicrosporidiaDB:CWI39_0162p0010"/>
<gene>
    <name evidence="1" type="ORF">CWI36_2915p0010</name>
</gene>
<proteinExistence type="predicted"/>
<dbReference type="Proteomes" id="UP000291404">
    <property type="component" value="Unassembled WGS sequence"/>
</dbReference>
<dbReference type="AlphaFoldDB" id="A0A4Q9KTA0"/>
<dbReference type="VEuPathDB" id="MicrosporidiaDB:CWI36_2915p0010"/>